<evidence type="ECO:0000259" key="4">
    <source>
        <dbReference type="Pfam" id="PF05843"/>
    </source>
</evidence>
<dbReference type="InterPro" id="IPR008847">
    <property type="entry name" value="Suf"/>
</dbReference>
<feature type="non-terminal residue" evidence="5">
    <location>
        <position position="1"/>
    </location>
</feature>
<dbReference type="Pfam" id="PF05843">
    <property type="entry name" value="Suf"/>
    <property type="match status" value="1"/>
</dbReference>
<dbReference type="Gene3D" id="1.25.40.1040">
    <property type="match status" value="1"/>
</dbReference>
<dbReference type="PANTHER" id="PTHR19980:SF0">
    <property type="entry name" value="CLEAVAGE STIMULATION FACTOR SUBUNIT 3"/>
    <property type="match status" value="1"/>
</dbReference>
<dbReference type="EMBL" id="MUJZ01045829">
    <property type="protein sequence ID" value="OTF74692.1"/>
    <property type="molecule type" value="Genomic_DNA"/>
</dbReference>
<dbReference type="GO" id="GO:0005634">
    <property type="term" value="C:nucleus"/>
    <property type="evidence" value="ECO:0007669"/>
    <property type="project" value="UniProtKB-SubCell"/>
</dbReference>
<comment type="subcellular location">
    <subcellularLocation>
        <location evidence="1">Nucleus</location>
    </subcellularLocation>
</comment>
<organism evidence="5 6">
    <name type="scientific">Euroglyphus maynei</name>
    <name type="common">Mayne's house dust mite</name>
    <dbReference type="NCBI Taxonomy" id="6958"/>
    <lineage>
        <taxon>Eukaryota</taxon>
        <taxon>Metazoa</taxon>
        <taxon>Ecdysozoa</taxon>
        <taxon>Arthropoda</taxon>
        <taxon>Chelicerata</taxon>
        <taxon>Arachnida</taxon>
        <taxon>Acari</taxon>
        <taxon>Acariformes</taxon>
        <taxon>Sarcoptiformes</taxon>
        <taxon>Astigmata</taxon>
        <taxon>Psoroptidia</taxon>
        <taxon>Analgoidea</taxon>
        <taxon>Pyroglyphidae</taxon>
        <taxon>Pyroglyphinae</taxon>
        <taxon>Euroglyphus</taxon>
    </lineage>
</organism>
<protein>
    <recommendedName>
        <fullName evidence="4">Suppressor of forked domain-containing protein</fullName>
    </recommendedName>
</protein>
<dbReference type="PANTHER" id="PTHR19980">
    <property type="entry name" value="RNA CLEAVAGE STIMULATION FACTOR"/>
    <property type="match status" value="1"/>
</dbReference>
<accession>A0A1Y3B1I8</accession>
<evidence type="ECO:0000256" key="1">
    <source>
        <dbReference type="ARBA" id="ARBA00004123"/>
    </source>
</evidence>
<evidence type="ECO:0000256" key="2">
    <source>
        <dbReference type="ARBA" id="ARBA00022737"/>
    </source>
</evidence>
<dbReference type="GO" id="GO:0003729">
    <property type="term" value="F:mRNA binding"/>
    <property type="evidence" value="ECO:0007669"/>
    <property type="project" value="TreeGrafter"/>
</dbReference>
<evidence type="ECO:0000313" key="6">
    <source>
        <dbReference type="Proteomes" id="UP000194236"/>
    </source>
</evidence>
<feature type="domain" description="Suppressor of forked" evidence="4">
    <location>
        <begin position="16"/>
        <end position="75"/>
    </location>
</feature>
<dbReference type="AlphaFoldDB" id="A0A1Y3B1I8"/>
<evidence type="ECO:0000313" key="5">
    <source>
        <dbReference type="EMBL" id="OTF74692.1"/>
    </source>
</evidence>
<dbReference type="SUPFAM" id="SSF48452">
    <property type="entry name" value="TPR-like"/>
    <property type="match status" value="1"/>
</dbReference>
<dbReference type="InterPro" id="IPR045243">
    <property type="entry name" value="Rna14-like"/>
</dbReference>
<dbReference type="OrthoDB" id="26282at2759"/>
<dbReference type="Proteomes" id="UP000194236">
    <property type="component" value="Unassembled WGS sequence"/>
</dbReference>
<sequence length="94" mass="11282">SRNRKDESIKIYEKLLRIKTADFNPTLTYIQYMKFTRRTESMSSARAIFKRARSDSRSSYEVYIAAAMTEYYCSKVCFLYEIKMIQFIINNFIL</sequence>
<keyword evidence="6" id="KW-1185">Reference proteome</keyword>
<comment type="caution">
    <text evidence="5">The sequence shown here is derived from an EMBL/GenBank/DDBJ whole genome shotgun (WGS) entry which is preliminary data.</text>
</comment>
<name>A0A1Y3B1I8_EURMA</name>
<proteinExistence type="predicted"/>
<dbReference type="GO" id="GO:0031124">
    <property type="term" value="P:mRNA 3'-end processing"/>
    <property type="evidence" value="ECO:0007669"/>
    <property type="project" value="InterPro"/>
</dbReference>
<evidence type="ECO:0000256" key="3">
    <source>
        <dbReference type="ARBA" id="ARBA00023242"/>
    </source>
</evidence>
<reference evidence="5 6" key="1">
    <citation type="submission" date="2017-03" db="EMBL/GenBank/DDBJ databases">
        <title>Genome Survey of Euroglyphus maynei.</title>
        <authorList>
            <person name="Arlian L.G."/>
            <person name="Morgan M.S."/>
            <person name="Rider S.D."/>
        </authorList>
    </citation>
    <scope>NUCLEOTIDE SEQUENCE [LARGE SCALE GENOMIC DNA]</scope>
    <source>
        <strain evidence="5">Arlian Lab</strain>
        <tissue evidence="5">Whole body</tissue>
    </source>
</reference>
<gene>
    <name evidence="5" type="ORF">BLA29_014818</name>
</gene>
<keyword evidence="3" id="KW-0539">Nucleus</keyword>
<dbReference type="InterPro" id="IPR011990">
    <property type="entry name" value="TPR-like_helical_dom_sf"/>
</dbReference>
<keyword evidence="2" id="KW-0677">Repeat</keyword>